<evidence type="ECO:0000313" key="2">
    <source>
        <dbReference type="EMBL" id="MBO1517692.1"/>
    </source>
</evidence>
<name>A0AAW4IY63_9GAMM</name>
<dbReference type="Pfam" id="PF11738">
    <property type="entry name" value="DUF3298"/>
    <property type="match status" value="1"/>
</dbReference>
<dbReference type="RefSeq" id="WP_207970119.1">
    <property type="nucleotide sequence ID" value="NZ_JAGBKN010000025.1"/>
</dbReference>
<dbReference type="InterPro" id="IPR021729">
    <property type="entry name" value="DUF3298"/>
</dbReference>
<dbReference type="Proteomes" id="UP000664161">
    <property type="component" value="Unassembled WGS sequence"/>
</dbReference>
<gene>
    <name evidence="2" type="ORF">J3491_10145</name>
</gene>
<proteinExistence type="predicted"/>
<dbReference type="AlphaFoldDB" id="A0AAW4IY63"/>
<protein>
    <submittedName>
        <fullName evidence="2">DUF3298 domain-containing protein</fullName>
    </submittedName>
</protein>
<reference evidence="2 3" key="1">
    <citation type="submission" date="2021-03" db="EMBL/GenBank/DDBJ databases">
        <authorList>
            <person name="Shang D.-D."/>
            <person name="Du Z.-J."/>
            <person name="Chen G.-J."/>
        </authorList>
    </citation>
    <scope>NUCLEOTIDE SEQUENCE [LARGE SCALE GENOMIC DNA]</scope>
    <source>
        <strain evidence="2 3">F2608</strain>
    </source>
</reference>
<feature type="domain" description="DUF3298" evidence="1">
    <location>
        <begin position="202"/>
        <end position="277"/>
    </location>
</feature>
<dbReference type="Gene3D" id="3.30.565.40">
    <property type="entry name" value="Fervidobacterium nodosum Rt17-B1 like"/>
    <property type="match status" value="1"/>
</dbReference>
<comment type="caution">
    <text evidence="2">The sequence shown here is derived from an EMBL/GenBank/DDBJ whole genome shotgun (WGS) entry which is preliminary data.</text>
</comment>
<organism evidence="2 3">
    <name type="scientific">Psychrobacter halodurans</name>
    <dbReference type="NCBI Taxonomy" id="2818439"/>
    <lineage>
        <taxon>Bacteria</taxon>
        <taxon>Pseudomonadati</taxon>
        <taxon>Pseudomonadota</taxon>
        <taxon>Gammaproteobacteria</taxon>
        <taxon>Moraxellales</taxon>
        <taxon>Moraxellaceae</taxon>
        <taxon>Psychrobacter</taxon>
    </lineage>
</organism>
<keyword evidence="3" id="KW-1185">Reference proteome</keyword>
<accession>A0AAW4IY63</accession>
<dbReference type="Gene3D" id="3.90.640.20">
    <property type="entry name" value="Heat-shock cognate protein, ATPase"/>
    <property type="match status" value="1"/>
</dbReference>
<evidence type="ECO:0000313" key="3">
    <source>
        <dbReference type="Proteomes" id="UP000664161"/>
    </source>
</evidence>
<evidence type="ECO:0000259" key="1">
    <source>
        <dbReference type="Pfam" id="PF11738"/>
    </source>
</evidence>
<sequence length="295" mass="32915">MNTVSGSIVTCAHSIRSLIAARLPLQARPLQVSLWRVVATGVLVGSLAMPSFAASLISERDYLDYQLPKPLQDKCAKRDNCPTIEVQYLQSNHAWINDVVNARIDALVVNSKSSESGARVVKTPDDVKAALDEFVASQFAEVPADSVFVYSLMVTPEYLGHVNDFELFEINSYVFTGGAHGMPYSEYLIFDHQTKKSIQLADMLQPNKKSRFNALAYSAYKEWVKTVDEDVASYEKSWPFTLSNNVTLTDQGIDIRYQHYSIGPYAYGMPVLSIPYSQLQGVIKPQFLPARLSNK</sequence>
<dbReference type="InterPro" id="IPR037126">
    <property type="entry name" value="PdaC/RsiV-like_sf"/>
</dbReference>
<dbReference type="EMBL" id="JAGBKN010000025">
    <property type="protein sequence ID" value="MBO1517692.1"/>
    <property type="molecule type" value="Genomic_DNA"/>
</dbReference>